<feature type="region of interest" description="Disordered" evidence="1">
    <location>
        <begin position="206"/>
        <end position="241"/>
    </location>
</feature>
<organism evidence="2 3">
    <name type="scientific">Melanomma pulvis-pyrius CBS 109.77</name>
    <dbReference type="NCBI Taxonomy" id="1314802"/>
    <lineage>
        <taxon>Eukaryota</taxon>
        <taxon>Fungi</taxon>
        <taxon>Dikarya</taxon>
        <taxon>Ascomycota</taxon>
        <taxon>Pezizomycotina</taxon>
        <taxon>Dothideomycetes</taxon>
        <taxon>Pleosporomycetidae</taxon>
        <taxon>Pleosporales</taxon>
        <taxon>Melanommataceae</taxon>
        <taxon>Melanomma</taxon>
    </lineage>
</organism>
<name>A0A6A6XDT3_9PLEO</name>
<protein>
    <recommendedName>
        <fullName evidence="4">Fungal N-terminal domain-containing protein</fullName>
    </recommendedName>
</protein>
<dbReference type="OrthoDB" id="3937014at2759"/>
<gene>
    <name evidence="2" type="ORF">K505DRAFT_361296</name>
</gene>
<accession>A0A6A6XDT3</accession>
<dbReference type="Proteomes" id="UP000799757">
    <property type="component" value="Unassembled WGS sequence"/>
</dbReference>
<sequence length="428" mass="48452">MDPVGTLLSIAHVLNRANTLYTSCKAAPEEIRLAADHIHTLALVLEGVKADLAKNRHSFVYQNTHIATTRIQDLKQHIGHCDASLKRMEALVNKYMGWKKNGGVGLWERYKWSTEGKKEIAECKADLVLCTNMLDMFLSKVGLNVLWKIESMMEVVMKRFDALELVQSHAQAQQTETMRPRNGSNVGHLLVVSLIISRMRMVLTRYRRRKMGKKPGPTKPTNTGPGPRRPKPVTRVSSGFAPSQVRNKMLESYASTIANASITTPKKPQRARTPSPDFYFDRGSTKANMDVFPKPVRRSSSMQRLLGTINAQTQNRKPQTEHYECWRVGSGKVAFGAKLPMQYVSHKRGQMQLRKMAAVFKEASQFDARALNEQDARVKAILKEKNGRERNKGTHRKWYLVAGRVIKRDCGRSGMVSVDRAMVILVRR</sequence>
<reference evidence="2" key="1">
    <citation type="journal article" date="2020" name="Stud. Mycol.">
        <title>101 Dothideomycetes genomes: a test case for predicting lifestyles and emergence of pathogens.</title>
        <authorList>
            <person name="Haridas S."/>
            <person name="Albert R."/>
            <person name="Binder M."/>
            <person name="Bloem J."/>
            <person name="Labutti K."/>
            <person name="Salamov A."/>
            <person name="Andreopoulos B."/>
            <person name="Baker S."/>
            <person name="Barry K."/>
            <person name="Bills G."/>
            <person name="Bluhm B."/>
            <person name="Cannon C."/>
            <person name="Castanera R."/>
            <person name="Culley D."/>
            <person name="Daum C."/>
            <person name="Ezra D."/>
            <person name="Gonzalez J."/>
            <person name="Henrissat B."/>
            <person name="Kuo A."/>
            <person name="Liang C."/>
            <person name="Lipzen A."/>
            <person name="Lutzoni F."/>
            <person name="Magnuson J."/>
            <person name="Mondo S."/>
            <person name="Nolan M."/>
            <person name="Ohm R."/>
            <person name="Pangilinan J."/>
            <person name="Park H.-J."/>
            <person name="Ramirez L."/>
            <person name="Alfaro M."/>
            <person name="Sun H."/>
            <person name="Tritt A."/>
            <person name="Yoshinaga Y."/>
            <person name="Zwiers L.-H."/>
            <person name="Turgeon B."/>
            <person name="Goodwin S."/>
            <person name="Spatafora J."/>
            <person name="Crous P."/>
            <person name="Grigoriev I."/>
        </authorList>
    </citation>
    <scope>NUCLEOTIDE SEQUENCE</scope>
    <source>
        <strain evidence="2">CBS 109.77</strain>
    </source>
</reference>
<proteinExistence type="predicted"/>
<evidence type="ECO:0000256" key="1">
    <source>
        <dbReference type="SAM" id="MobiDB-lite"/>
    </source>
</evidence>
<feature type="region of interest" description="Disordered" evidence="1">
    <location>
        <begin position="261"/>
        <end position="284"/>
    </location>
</feature>
<keyword evidence="3" id="KW-1185">Reference proteome</keyword>
<evidence type="ECO:0008006" key="4">
    <source>
        <dbReference type="Google" id="ProtNLM"/>
    </source>
</evidence>
<dbReference type="AlphaFoldDB" id="A0A6A6XDT3"/>
<evidence type="ECO:0000313" key="2">
    <source>
        <dbReference type="EMBL" id="KAF2794193.1"/>
    </source>
</evidence>
<dbReference type="EMBL" id="MU001899">
    <property type="protein sequence ID" value="KAF2794193.1"/>
    <property type="molecule type" value="Genomic_DNA"/>
</dbReference>
<evidence type="ECO:0000313" key="3">
    <source>
        <dbReference type="Proteomes" id="UP000799757"/>
    </source>
</evidence>